<evidence type="ECO:0000313" key="2">
    <source>
        <dbReference type="EMBL" id="PGG98010.1"/>
    </source>
</evidence>
<dbReference type="Gene3D" id="2.30.60.10">
    <property type="entry name" value="Cyanovirin-N"/>
    <property type="match status" value="1"/>
</dbReference>
<dbReference type="InterPro" id="IPR011058">
    <property type="entry name" value="Cyanovirin-N"/>
</dbReference>
<accession>A0A2B7WNA8</accession>
<dbReference type="AlphaFoldDB" id="A0A2B7WNA8"/>
<evidence type="ECO:0000313" key="3">
    <source>
        <dbReference type="Proteomes" id="UP000223968"/>
    </source>
</evidence>
<dbReference type="SUPFAM" id="SSF51322">
    <property type="entry name" value="Cyanovirin-N"/>
    <property type="match status" value="1"/>
</dbReference>
<evidence type="ECO:0000259" key="1">
    <source>
        <dbReference type="Pfam" id="PF08881"/>
    </source>
</evidence>
<comment type="caution">
    <text evidence="2">The sequence shown here is derived from an EMBL/GenBank/DDBJ whole genome shotgun (WGS) entry which is preliminary data.</text>
</comment>
<feature type="domain" description="Cyanovirin-N" evidence="1">
    <location>
        <begin position="54"/>
        <end position="99"/>
    </location>
</feature>
<gene>
    <name evidence="2" type="ORF">AJ79_09001</name>
</gene>
<sequence length="103" mass="11534">MNYIPAFSPSTGTPIFSSLSQKKSLREKDTTMKLTLFTTLFVLACLLLSVSADYTKSCKDCKIGKYKVLECKCSHGKNKPKTTKLNLDRCLMNSKGTMKPKKE</sequence>
<name>A0A2B7WNA8_9EURO</name>
<dbReference type="Proteomes" id="UP000223968">
    <property type="component" value="Unassembled WGS sequence"/>
</dbReference>
<reference evidence="2 3" key="1">
    <citation type="submission" date="2017-10" db="EMBL/GenBank/DDBJ databases">
        <title>Comparative genomics in systemic dimorphic fungi from Ajellomycetaceae.</title>
        <authorList>
            <person name="Munoz J.F."/>
            <person name="Mcewen J.G."/>
            <person name="Clay O.K."/>
            <person name="Cuomo C.A."/>
        </authorList>
    </citation>
    <scope>NUCLEOTIDE SEQUENCE [LARGE SCALE GENOMIC DNA]</scope>
    <source>
        <strain evidence="2 3">UAMH5409</strain>
    </source>
</reference>
<dbReference type="Pfam" id="PF08881">
    <property type="entry name" value="CVNH"/>
    <property type="match status" value="1"/>
</dbReference>
<dbReference type="EMBL" id="PDNB01000234">
    <property type="protein sequence ID" value="PGG98010.1"/>
    <property type="molecule type" value="Genomic_DNA"/>
</dbReference>
<keyword evidence="3" id="KW-1185">Reference proteome</keyword>
<organism evidence="2 3">
    <name type="scientific">Helicocarpus griseus UAMH5409</name>
    <dbReference type="NCBI Taxonomy" id="1447875"/>
    <lineage>
        <taxon>Eukaryota</taxon>
        <taxon>Fungi</taxon>
        <taxon>Dikarya</taxon>
        <taxon>Ascomycota</taxon>
        <taxon>Pezizomycotina</taxon>
        <taxon>Eurotiomycetes</taxon>
        <taxon>Eurotiomycetidae</taxon>
        <taxon>Onygenales</taxon>
        <taxon>Ajellomycetaceae</taxon>
        <taxon>Helicocarpus</taxon>
    </lineage>
</organism>
<dbReference type="InterPro" id="IPR036673">
    <property type="entry name" value="Cyanovirin-N_sf"/>
</dbReference>
<proteinExistence type="predicted"/>
<protein>
    <recommendedName>
        <fullName evidence="1">Cyanovirin-N domain-containing protein</fullName>
    </recommendedName>
</protein>